<evidence type="ECO:0000259" key="2">
    <source>
        <dbReference type="Pfam" id="PF00501"/>
    </source>
</evidence>
<dbReference type="Proteomes" id="UP000799439">
    <property type="component" value="Unassembled WGS sequence"/>
</dbReference>
<feature type="domain" description="AMP-binding enzyme C-terminal" evidence="3">
    <location>
        <begin position="462"/>
        <end position="542"/>
    </location>
</feature>
<feature type="non-terminal residue" evidence="4">
    <location>
        <position position="555"/>
    </location>
</feature>
<feature type="region of interest" description="Disordered" evidence="1">
    <location>
        <begin position="371"/>
        <end position="390"/>
    </location>
</feature>
<feature type="domain" description="AMP-dependent synthetase/ligase" evidence="2">
    <location>
        <begin position="47"/>
        <end position="411"/>
    </location>
</feature>
<dbReference type="GO" id="GO:0019748">
    <property type="term" value="P:secondary metabolic process"/>
    <property type="evidence" value="ECO:0007669"/>
    <property type="project" value="TreeGrafter"/>
</dbReference>
<dbReference type="InterPro" id="IPR000873">
    <property type="entry name" value="AMP-dep_synth/lig_dom"/>
</dbReference>
<gene>
    <name evidence="4" type="ORF">K461DRAFT_240862</name>
</gene>
<dbReference type="InterPro" id="IPR045851">
    <property type="entry name" value="AMP-bd_C_sf"/>
</dbReference>
<keyword evidence="5" id="KW-1185">Reference proteome</keyword>
<dbReference type="GO" id="GO:0016405">
    <property type="term" value="F:CoA-ligase activity"/>
    <property type="evidence" value="ECO:0007669"/>
    <property type="project" value="TreeGrafter"/>
</dbReference>
<evidence type="ECO:0000313" key="5">
    <source>
        <dbReference type="Proteomes" id="UP000799439"/>
    </source>
</evidence>
<dbReference type="Pfam" id="PF13193">
    <property type="entry name" value="AMP-binding_C"/>
    <property type="match status" value="1"/>
</dbReference>
<comment type="caution">
    <text evidence="4">The sequence shown here is derived from an EMBL/GenBank/DDBJ whole genome shotgun (WGS) entry which is preliminary data.</text>
</comment>
<proteinExistence type="predicted"/>
<dbReference type="Gene3D" id="3.40.50.12780">
    <property type="entry name" value="N-terminal domain of ligase-like"/>
    <property type="match status" value="1"/>
</dbReference>
<protein>
    <submittedName>
        <fullName evidence="4">Acetyl-CoA synthetase-like protein</fullName>
    </submittedName>
</protein>
<dbReference type="SUPFAM" id="SSF56801">
    <property type="entry name" value="Acetyl-CoA synthetase-like"/>
    <property type="match status" value="1"/>
</dbReference>
<evidence type="ECO:0000259" key="3">
    <source>
        <dbReference type="Pfam" id="PF13193"/>
    </source>
</evidence>
<sequence length="555" mass="61177">MIFSKPMQGTVRTVIRSEQQINPCHEDLVTFTIGHNNYDPSKLVLHDAALHSHAGYSLHGVRKNVRQCIEALHRVGVTPGDTVCLAIHNCAFFPICYLAVVGLGAMITAANPVYTASELAHHFKTSKASLVVTESSVFETAKRAACHVGLKEDRVVLKDMLEDLLPTCSERDWIRFDDFGTSKNTIACLNSTSGTTGLPKMAARSHYSLVMENIAIQGSVAPPYEPRRLLSAPLFHGFSAPIAIINPLRFGHPTYIMSGYNQNAFLTLVEQYKITETAMPPPMLSRFLAMDPKDRVGLENIRRIWSGGAPMSAEFQKRATEMFANDANICQVWGMTEGGWMTTSHQNQNDCSGSVGRLLGTYEVMCVVRDEEQETDESSKESVGDNDPSYSARRCHDEIWIRGPINMVSYFDNPKATAEIFTEDGWLKTGDVGYASADGRLFIVDRAKELIKVRAWQVAPAEIEARLLSHPLVADAGVVGVPVSGEASEVPYAFVVPKVTTSQTFLTADEVKAYLLLGLAKYKVRDCRIRFTKVIPKSASGKILRNQLRAIAASE</sequence>
<evidence type="ECO:0000313" key="4">
    <source>
        <dbReference type="EMBL" id="KAF2153370.1"/>
    </source>
</evidence>
<dbReference type="Pfam" id="PF00501">
    <property type="entry name" value="AMP-binding"/>
    <property type="match status" value="1"/>
</dbReference>
<name>A0A9P4J532_9PEZI</name>
<dbReference type="InterPro" id="IPR042099">
    <property type="entry name" value="ANL_N_sf"/>
</dbReference>
<dbReference type="InterPro" id="IPR025110">
    <property type="entry name" value="AMP-bd_C"/>
</dbReference>
<dbReference type="PANTHER" id="PTHR24096">
    <property type="entry name" value="LONG-CHAIN-FATTY-ACID--COA LIGASE"/>
    <property type="match status" value="1"/>
</dbReference>
<evidence type="ECO:0000256" key="1">
    <source>
        <dbReference type="SAM" id="MobiDB-lite"/>
    </source>
</evidence>
<dbReference type="OrthoDB" id="6509636at2759"/>
<dbReference type="AlphaFoldDB" id="A0A9P4J532"/>
<dbReference type="EMBL" id="ML996085">
    <property type="protein sequence ID" value="KAF2153370.1"/>
    <property type="molecule type" value="Genomic_DNA"/>
</dbReference>
<dbReference type="Gene3D" id="3.30.300.30">
    <property type="match status" value="1"/>
</dbReference>
<reference evidence="4" key="1">
    <citation type="journal article" date="2020" name="Stud. Mycol.">
        <title>101 Dothideomycetes genomes: a test case for predicting lifestyles and emergence of pathogens.</title>
        <authorList>
            <person name="Haridas S."/>
            <person name="Albert R."/>
            <person name="Binder M."/>
            <person name="Bloem J."/>
            <person name="Labutti K."/>
            <person name="Salamov A."/>
            <person name="Andreopoulos B."/>
            <person name="Baker S."/>
            <person name="Barry K."/>
            <person name="Bills G."/>
            <person name="Bluhm B."/>
            <person name="Cannon C."/>
            <person name="Castanera R."/>
            <person name="Culley D."/>
            <person name="Daum C."/>
            <person name="Ezra D."/>
            <person name="Gonzalez J."/>
            <person name="Henrissat B."/>
            <person name="Kuo A."/>
            <person name="Liang C."/>
            <person name="Lipzen A."/>
            <person name="Lutzoni F."/>
            <person name="Magnuson J."/>
            <person name="Mondo S."/>
            <person name="Nolan M."/>
            <person name="Ohm R."/>
            <person name="Pangilinan J."/>
            <person name="Park H.-J."/>
            <person name="Ramirez L."/>
            <person name="Alfaro M."/>
            <person name="Sun H."/>
            <person name="Tritt A."/>
            <person name="Yoshinaga Y."/>
            <person name="Zwiers L.-H."/>
            <person name="Turgeon B."/>
            <person name="Goodwin S."/>
            <person name="Spatafora J."/>
            <person name="Crous P."/>
            <person name="Grigoriev I."/>
        </authorList>
    </citation>
    <scope>NUCLEOTIDE SEQUENCE</scope>
    <source>
        <strain evidence="4">CBS 260.36</strain>
    </source>
</reference>
<organism evidence="4 5">
    <name type="scientific">Myriangium duriaei CBS 260.36</name>
    <dbReference type="NCBI Taxonomy" id="1168546"/>
    <lineage>
        <taxon>Eukaryota</taxon>
        <taxon>Fungi</taxon>
        <taxon>Dikarya</taxon>
        <taxon>Ascomycota</taxon>
        <taxon>Pezizomycotina</taxon>
        <taxon>Dothideomycetes</taxon>
        <taxon>Dothideomycetidae</taxon>
        <taxon>Myriangiales</taxon>
        <taxon>Myriangiaceae</taxon>
        <taxon>Myriangium</taxon>
    </lineage>
</organism>
<dbReference type="PANTHER" id="PTHR24096:SF265">
    <property type="entry name" value="ENZYME, PUTATIVE (AFU_ORTHOLOGUE AFUA_5G14270)-RELATED"/>
    <property type="match status" value="1"/>
</dbReference>
<accession>A0A9P4J532</accession>